<comment type="caution">
    <text evidence="2">The sequence shown here is derived from an EMBL/GenBank/DDBJ whole genome shotgun (WGS) entry which is preliminary data.</text>
</comment>
<proteinExistence type="predicted"/>
<evidence type="ECO:0000313" key="3">
    <source>
        <dbReference type="Proteomes" id="UP001175353"/>
    </source>
</evidence>
<reference evidence="2" key="1">
    <citation type="submission" date="2023-06" db="EMBL/GenBank/DDBJ databases">
        <title>Black Yeasts Isolated from many extreme environments.</title>
        <authorList>
            <person name="Coleine C."/>
            <person name="Stajich J.E."/>
            <person name="Selbmann L."/>
        </authorList>
    </citation>
    <scope>NUCLEOTIDE SEQUENCE</scope>
    <source>
        <strain evidence="2">CCFEE 5200</strain>
    </source>
</reference>
<feature type="region of interest" description="Disordered" evidence="1">
    <location>
        <begin position="584"/>
        <end position="603"/>
    </location>
</feature>
<gene>
    <name evidence="2" type="ORF">LTR91_025800</name>
</gene>
<keyword evidence="3" id="KW-1185">Reference proteome</keyword>
<dbReference type="AlphaFoldDB" id="A0AAN6JZ01"/>
<organism evidence="2 3">
    <name type="scientific">Friedmanniomyces endolithicus</name>
    <dbReference type="NCBI Taxonomy" id="329885"/>
    <lineage>
        <taxon>Eukaryota</taxon>
        <taxon>Fungi</taxon>
        <taxon>Dikarya</taxon>
        <taxon>Ascomycota</taxon>
        <taxon>Pezizomycotina</taxon>
        <taxon>Dothideomycetes</taxon>
        <taxon>Dothideomycetidae</taxon>
        <taxon>Mycosphaerellales</taxon>
        <taxon>Teratosphaeriaceae</taxon>
        <taxon>Friedmanniomyces</taxon>
    </lineage>
</organism>
<evidence type="ECO:0000313" key="2">
    <source>
        <dbReference type="EMBL" id="KAK0950263.1"/>
    </source>
</evidence>
<accession>A0AAN6JZ01</accession>
<protein>
    <submittedName>
        <fullName evidence="2">Uncharacterized protein</fullName>
    </submittedName>
</protein>
<dbReference type="EMBL" id="JAUJLE010000874">
    <property type="protein sequence ID" value="KAK0950263.1"/>
    <property type="molecule type" value="Genomic_DNA"/>
</dbReference>
<evidence type="ECO:0000256" key="1">
    <source>
        <dbReference type="SAM" id="MobiDB-lite"/>
    </source>
</evidence>
<dbReference type="Proteomes" id="UP001175353">
    <property type="component" value="Unassembled WGS sequence"/>
</dbReference>
<name>A0AAN6JZ01_9PEZI</name>
<sequence>MELVVVDPNCEGEDEEFWERETVLTHIVDVSGFPLLVDGAIKIPEDTLLRFVDLEGRCVDTKRGGGYLGNSHAEIEQVYKNSVLIVVRRSEIAAFLLGGLDIQGKTTALRRLVGRIESHGGVLFGNLASRDVLLQIFEELLEHKTGDDSFLGIAAEIAAFIRDSQRFSRATNRLTEAFDKASYYELGTCISLQEPAVAENDLIDCLSRNAKIYQTYENLEQFRKGFLEKNADAKDSYRKTFTSNWIQAILMNCLEAQRQFCDLDYRILAHIVGNPAGQGLASLMQYQSVRILVERELQVSSSRSFRPGRLMTELCALLSDSESRHSHIISLIQRVKVTAVPEFSLLDYLRHFNDRRKLDQMLSVCSFWSDVAGPLKELYDHIDLPDRRNLLMRIQTQASELPGNLVKTLIMPLCRDVAAFADTTSPHVQECIRDLVDHYIRRAVGYEPEKPDDWARPGEISMEDNSSLRCGCVDRINGFLLDPEAASLDIFCQDYSLRWRFHSYAYFETRDRENGGQIVMKTLKWWNEKYEAWEKRQSDALAEIERIPHAILVHCLGNEYDSIMSLEKLRVSFNVQLPEAAAPSHQQRSVAGTKRTHAQMSANPAVSEDELALDYRLMGCRPTA</sequence>